<gene>
    <name evidence="1" type="ORF">HNQ93_001028</name>
</gene>
<keyword evidence="2" id="KW-1185">Reference proteome</keyword>
<dbReference type="Proteomes" id="UP000532746">
    <property type="component" value="Unassembled WGS sequence"/>
</dbReference>
<evidence type="ECO:0008006" key="3">
    <source>
        <dbReference type="Google" id="ProtNLM"/>
    </source>
</evidence>
<organism evidence="1 2">
    <name type="scientific">Hymenobacter luteus</name>
    <dbReference type="NCBI Taxonomy" id="1411122"/>
    <lineage>
        <taxon>Bacteria</taxon>
        <taxon>Pseudomonadati</taxon>
        <taxon>Bacteroidota</taxon>
        <taxon>Cytophagia</taxon>
        <taxon>Cytophagales</taxon>
        <taxon>Hymenobacteraceae</taxon>
        <taxon>Hymenobacter</taxon>
    </lineage>
</organism>
<comment type="caution">
    <text evidence="1">The sequence shown here is derived from an EMBL/GenBank/DDBJ whole genome shotgun (WGS) entry which is preliminary data.</text>
</comment>
<sequence>MVLALAPPFLMLPPAPEYIEVTYRSDLDALLIRWMRKVTLDEMCQGYLHLLEVAAHHQCRHWLLDARRRFNTDREGAQWMVATFLPTLHGRLGGRTYLAYLLVPVIMRDAEADAAFPPASFFQDKPYLSERFIDERAAIEWLQQARHQQLA</sequence>
<proteinExistence type="predicted"/>
<dbReference type="AlphaFoldDB" id="A0A7W9SZ66"/>
<reference evidence="1 2" key="1">
    <citation type="submission" date="2020-08" db="EMBL/GenBank/DDBJ databases">
        <title>Genomic Encyclopedia of Type Strains, Phase IV (KMG-IV): sequencing the most valuable type-strain genomes for metagenomic binning, comparative biology and taxonomic classification.</title>
        <authorList>
            <person name="Goeker M."/>
        </authorList>
    </citation>
    <scope>NUCLEOTIDE SEQUENCE [LARGE SCALE GENOMIC DNA]</scope>
    <source>
        <strain evidence="1 2">DSM 26718</strain>
    </source>
</reference>
<dbReference type="EMBL" id="JACHGG010000001">
    <property type="protein sequence ID" value="MBB6058198.1"/>
    <property type="molecule type" value="Genomic_DNA"/>
</dbReference>
<evidence type="ECO:0000313" key="1">
    <source>
        <dbReference type="EMBL" id="MBB6058198.1"/>
    </source>
</evidence>
<accession>A0A7W9SZ66</accession>
<protein>
    <recommendedName>
        <fullName evidence="3">STAS/SEC14 domain-containing protein</fullName>
    </recommendedName>
</protein>
<evidence type="ECO:0000313" key="2">
    <source>
        <dbReference type="Proteomes" id="UP000532746"/>
    </source>
</evidence>
<name>A0A7W9SZ66_9BACT</name>